<dbReference type="AlphaFoldDB" id="F0R6I5"/>
<accession>F0R6I5</accession>
<organism evidence="3 4">
    <name type="scientific">Phocaeicola salanitronis (strain DSM 18170 / JCM 13657 / CCUG 60908 / BL78)</name>
    <name type="common">Bacteroides salanitronis</name>
    <dbReference type="NCBI Taxonomy" id="667015"/>
    <lineage>
        <taxon>Bacteria</taxon>
        <taxon>Pseudomonadati</taxon>
        <taxon>Bacteroidota</taxon>
        <taxon>Bacteroidia</taxon>
        <taxon>Bacteroidales</taxon>
        <taxon>Bacteroidaceae</taxon>
        <taxon>Phocaeicola</taxon>
    </lineage>
</organism>
<protein>
    <submittedName>
        <fullName evidence="3">Glycoside hydrolase family 2 sugar binding protein</fullName>
    </submittedName>
</protein>
<name>F0R6I5_PHOSB</name>
<dbReference type="InterPro" id="IPR008979">
    <property type="entry name" value="Galactose-bd-like_sf"/>
</dbReference>
<proteinExistence type="predicted"/>
<evidence type="ECO:0000313" key="3">
    <source>
        <dbReference type="EMBL" id="ADY36873.1"/>
    </source>
</evidence>
<dbReference type="Proteomes" id="UP000007486">
    <property type="component" value="Chromosome"/>
</dbReference>
<dbReference type="NCBIfam" id="NF045579">
    <property type="entry name" value="rhamnoside_JR"/>
    <property type="match status" value="1"/>
</dbReference>
<keyword evidence="4" id="KW-1185">Reference proteome</keyword>
<dbReference type="STRING" id="667015.Bacsa_2325"/>
<keyword evidence="2 3" id="KW-0378">Hydrolase</keyword>
<keyword evidence="1" id="KW-0732">Signal</keyword>
<reference evidence="3 4" key="1">
    <citation type="journal article" date="2011" name="Stand. Genomic Sci.">
        <title>Complete genome sequence of Bacteroides salanitronis type strain (BL78).</title>
        <authorList>
            <person name="Gronow S."/>
            <person name="Held B."/>
            <person name="Lucas S."/>
            <person name="Lapidus A."/>
            <person name="Del Rio T.G."/>
            <person name="Nolan M."/>
            <person name="Tice H."/>
            <person name="Deshpande S."/>
            <person name="Cheng J.F."/>
            <person name="Pitluck S."/>
            <person name="Liolios K."/>
            <person name="Pagani I."/>
            <person name="Ivanova N."/>
            <person name="Mavromatis K."/>
            <person name="Pati A."/>
            <person name="Tapia R."/>
            <person name="Han C."/>
            <person name="Goodwin L."/>
            <person name="Chen A."/>
            <person name="Palaniappan K."/>
            <person name="Land M."/>
            <person name="Hauser L."/>
            <person name="Chang Y.J."/>
            <person name="Jeffries C.D."/>
            <person name="Brambilla E.M."/>
            <person name="Rohde M."/>
            <person name="Goker M."/>
            <person name="Detter J.C."/>
            <person name="Woyke T."/>
            <person name="Bristow J."/>
            <person name="Markowitz V."/>
            <person name="Hugenholtz P."/>
            <person name="Kyrpides N.C."/>
            <person name="Klenk H.P."/>
            <person name="Eisen J.A."/>
        </authorList>
    </citation>
    <scope>NUCLEOTIDE SEQUENCE [LARGE SCALE GENOMIC DNA]</scope>
    <source>
        <strain evidence="3 4">DSM 18170</strain>
    </source>
</reference>
<dbReference type="GO" id="GO:0004553">
    <property type="term" value="F:hydrolase activity, hydrolyzing O-glycosyl compounds"/>
    <property type="evidence" value="ECO:0007669"/>
    <property type="project" value="InterPro"/>
</dbReference>
<dbReference type="PANTHER" id="PTHR43817">
    <property type="entry name" value="GLYCOSYL HYDROLASE"/>
    <property type="match status" value="1"/>
</dbReference>
<dbReference type="GO" id="GO:0005975">
    <property type="term" value="P:carbohydrate metabolic process"/>
    <property type="evidence" value="ECO:0007669"/>
    <property type="project" value="InterPro"/>
</dbReference>
<evidence type="ECO:0000256" key="1">
    <source>
        <dbReference type="ARBA" id="ARBA00022729"/>
    </source>
</evidence>
<evidence type="ECO:0000256" key="2">
    <source>
        <dbReference type="ARBA" id="ARBA00022801"/>
    </source>
</evidence>
<dbReference type="OrthoDB" id="9761519at2"/>
<dbReference type="Pfam" id="PF17132">
    <property type="entry name" value="Glyco_hydro_106"/>
    <property type="match status" value="1"/>
</dbReference>
<dbReference type="KEGG" id="bsa:Bacsa_2325"/>
<evidence type="ECO:0000313" key="4">
    <source>
        <dbReference type="Proteomes" id="UP000007486"/>
    </source>
</evidence>
<dbReference type="RefSeq" id="WP_013618300.1">
    <property type="nucleotide sequence ID" value="NC_015164.1"/>
</dbReference>
<dbReference type="SUPFAM" id="SSF49785">
    <property type="entry name" value="Galactose-binding domain-like"/>
    <property type="match status" value="1"/>
</dbReference>
<dbReference type="eggNOG" id="COG3250">
    <property type="taxonomic scope" value="Bacteria"/>
</dbReference>
<sequence length="271" mass="30786">MWLVTSDMTLAEALDKAGIRPDVSGPKLYFAHRKTKDSDVYFLNNHSDQAIRADYQFKTSYQHAQLWDAVTGKQYQLLVKNGTVSLAFAPRESYFVVFSDALPETEEVYWNGLLQKETIDSEWNVYFDSACGGVGPMKTQRLSYWNQSENPAIRFYSGTAVYHTSFDWNHTDAAAVRLQLEKNNNWVIVYVNGKKAGSIWASPWNLDITPYLKQGKNELKLEVTNSWNNRAIGDLLHALDERLTVDPQLFVTPDSPLQDAGLSGEVSLIYK</sequence>
<gene>
    <name evidence="3" type="ordered locus">Bacsa_2325</name>
</gene>
<dbReference type="EMBL" id="CP002530">
    <property type="protein sequence ID" value="ADY36873.1"/>
    <property type="molecule type" value="Genomic_DNA"/>
</dbReference>
<dbReference type="HOGENOM" id="CLU_1025491_0_0_10"/>
<dbReference type="PANTHER" id="PTHR43817:SF1">
    <property type="entry name" value="HYDROLASE, FAMILY 43, PUTATIVE (AFU_ORTHOLOGUE AFUA_3G01660)-RELATED"/>
    <property type="match status" value="1"/>
</dbReference>
<dbReference type="Gene3D" id="2.60.120.260">
    <property type="entry name" value="Galactose-binding domain-like"/>
    <property type="match status" value="1"/>
</dbReference>